<sequence>MDDNNDDDHLEDLDCSESDPEIQVQNESGMTNSIRREMSLFENGGVRGYYLETAYMYLMSIPPTSVEPERAFSAAAYVGGRPCEPHIAPRAEVARTSETAIRPPAAPPAAEPDAPAPRVSSDDVLYRLVAAGGGRQAAGGRRVTSGGRERCPEQSEARAPPDHSKPHLKLIVKPITINKQDRARRGRQVKHRRRDGHTAAHGTHTRAPAINKRFLQKQSLRGGELSFRSHTALLSSVTHTRARRSAVDGASARHTRTGASVCREGNLYLRNRHQPLACGTGYLYLVERARLPGSLGAPQRAKNQIYSRCIHLRIVISTRIDQTMPQCAHTARALPAFVARRRGRSQAGCNIDWAPLLLGNIDAHVA</sequence>
<feature type="region of interest" description="Disordered" evidence="1">
    <location>
        <begin position="180"/>
        <end position="204"/>
    </location>
</feature>
<dbReference type="Proteomes" id="UP000299102">
    <property type="component" value="Unassembled WGS sequence"/>
</dbReference>
<organism evidence="2 3">
    <name type="scientific">Eumeta variegata</name>
    <name type="common">Bagworm moth</name>
    <name type="synonym">Eumeta japonica</name>
    <dbReference type="NCBI Taxonomy" id="151549"/>
    <lineage>
        <taxon>Eukaryota</taxon>
        <taxon>Metazoa</taxon>
        <taxon>Ecdysozoa</taxon>
        <taxon>Arthropoda</taxon>
        <taxon>Hexapoda</taxon>
        <taxon>Insecta</taxon>
        <taxon>Pterygota</taxon>
        <taxon>Neoptera</taxon>
        <taxon>Endopterygota</taxon>
        <taxon>Lepidoptera</taxon>
        <taxon>Glossata</taxon>
        <taxon>Ditrysia</taxon>
        <taxon>Tineoidea</taxon>
        <taxon>Psychidae</taxon>
        <taxon>Oiketicinae</taxon>
        <taxon>Eumeta</taxon>
    </lineage>
</organism>
<gene>
    <name evidence="2" type="ORF">EVAR_21189_1</name>
</gene>
<keyword evidence="3" id="KW-1185">Reference proteome</keyword>
<reference evidence="2 3" key="1">
    <citation type="journal article" date="2019" name="Commun. Biol.">
        <title>The bagworm genome reveals a unique fibroin gene that provides high tensile strength.</title>
        <authorList>
            <person name="Kono N."/>
            <person name="Nakamura H."/>
            <person name="Ohtoshi R."/>
            <person name="Tomita M."/>
            <person name="Numata K."/>
            <person name="Arakawa K."/>
        </authorList>
    </citation>
    <scope>NUCLEOTIDE SEQUENCE [LARGE SCALE GENOMIC DNA]</scope>
</reference>
<evidence type="ECO:0008006" key="4">
    <source>
        <dbReference type="Google" id="ProtNLM"/>
    </source>
</evidence>
<proteinExistence type="predicted"/>
<feature type="compositionally biased region" description="Basic and acidic residues" evidence="1">
    <location>
        <begin position="147"/>
        <end position="165"/>
    </location>
</feature>
<feature type="region of interest" description="Disordered" evidence="1">
    <location>
        <begin position="1"/>
        <end position="24"/>
    </location>
</feature>
<evidence type="ECO:0000313" key="2">
    <source>
        <dbReference type="EMBL" id="GBP28069.1"/>
    </source>
</evidence>
<evidence type="ECO:0000313" key="3">
    <source>
        <dbReference type="Proteomes" id="UP000299102"/>
    </source>
</evidence>
<feature type="compositionally biased region" description="Basic residues" evidence="1">
    <location>
        <begin position="182"/>
        <end position="195"/>
    </location>
</feature>
<feature type="compositionally biased region" description="Acidic residues" evidence="1">
    <location>
        <begin position="1"/>
        <end position="20"/>
    </location>
</feature>
<feature type="region of interest" description="Disordered" evidence="1">
    <location>
        <begin position="135"/>
        <end position="165"/>
    </location>
</feature>
<dbReference type="OrthoDB" id="8124016at2759"/>
<comment type="caution">
    <text evidence="2">The sequence shown here is derived from an EMBL/GenBank/DDBJ whole genome shotgun (WGS) entry which is preliminary data.</text>
</comment>
<accession>A0A4C1UNZ8</accession>
<dbReference type="EMBL" id="BGZK01000202">
    <property type="protein sequence ID" value="GBP28069.1"/>
    <property type="molecule type" value="Genomic_DNA"/>
</dbReference>
<feature type="region of interest" description="Disordered" evidence="1">
    <location>
        <begin position="94"/>
        <end position="119"/>
    </location>
</feature>
<protein>
    <recommendedName>
        <fullName evidence="4">HAT C-terminal dimerisation domain-containing protein</fullName>
    </recommendedName>
</protein>
<dbReference type="AlphaFoldDB" id="A0A4C1UNZ8"/>
<evidence type="ECO:0000256" key="1">
    <source>
        <dbReference type="SAM" id="MobiDB-lite"/>
    </source>
</evidence>
<name>A0A4C1UNZ8_EUMVA</name>